<protein>
    <submittedName>
        <fullName evidence="1">Uncharacterized protein</fullName>
    </submittedName>
</protein>
<sequence>MVKEQFSGRGIENHQEGLIFLESAKEKSIDLGLFERDLLEDLNYIVGDFKIKERSGKEIGLAELSRRGNIIDERFNEPDKLDNTKDVRIFSKPLLLFIEKVFDNLSPKIVEDLDLDDKHLVNHLFIGPNTIKLLYQFDAVVIHEIAHAKSYGAINEGKFNQQEFTDKIKDLIKENKINKCFGEINFNKFQFSQKEWSEIYALLYQREFLIRENFDNKAEIQKWDRDIFNTVNNLDDAIKGLNQKTGKSISPDMIYQENHTLSFLLSCLLEEKFKNFNERIKFLESFKK</sequence>
<accession>A0A2H0TKY2</accession>
<reference evidence="2" key="1">
    <citation type="submission" date="2017-09" db="EMBL/GenBank/DDBJ databases">
        <title>Depth-based differentiation of microbial function through sediment-hosted aquifers and enrichment of novel symbionts in the deep terrestrial subsurface.</title>
        <authorList>
            <person name="Probst A.J."/>
            <person name="Ladd B."/>
            <person name="Jarett J.K."/>
            <person name="Geller-Mcgrath D.E."/>
            <person name="Sieber C.M.K."/>
            <person name="Emerson J.B."/>
            <person name="Anantharaman K."/>
            <person name="Thomas B.C."/>
            <person name="Malmstrom R."/>
            <person name="Stieglmeier M."/>
            <person name="Klingl A."/>
            <person name="Woyke T."/>
            <person name="Ryan C.M."/>
            <person name="Banfield J.F."/>
        </authorList>
    </citation>
    <scope>NUCLEOTIDE SEQUENCE [LARGE SCALE GENOMIC DNA]</scope>
</reference>
<comment type="caution">
    <text evidence="1">The sequence shown here is derived from an EMBL/GenBank/DDBJ whole genome shotgun (WGS) entry which is preliminary data.</text>
</comment>
<evidence type="ECO:0000313" key="1">
    <source>
        <dbReference type="EMBL" id="PIR72789.1"/>
    </source>
</evidence>
<name>A0A2H0TKY2_9BACT</name>
<gene>
    <name evidence="1" type="ORF">COV26_02045</name>
</gene>
<proteinExistence type="predicted"/>
<evidence type="ECO:0000313" key="2">
    <source>
        <dbReference type="Proteomes" id="UP000228508"/>
    </source>
</evidence>
<organism evidence="1 2">
    <name type="scientific">Candidatus Nealsonbacteria bacterium CG10_big_fil_rev_8_21_14_0_10_36_23</name>
    <dbReference type="NCBI Taxonomy" id="1974709"/>
    <lineage>
        <taxon>Bacteria</taxon>
        <taxon>Candidatus Nealsoniibacteriota</taxon>
    </lineage>
</organism>
<dbReference type="AlphaFoldDB" id="A0A2H0TKY2"/>
<dbReference type="Proteomes" id="UP000228508">
    <property type="component" value="Unassembled WGS sequence"/>
</dbReference>
<dbReference type="EMBL" id="PFCH01000036">
    <property type="protein sequence ID" value="PIR72789.1"/>
    <property type="molecule type" value="Genomic_DNA"/>
</dbReference>